<protein>
    <submittedName>
        <fullName evidence="9">Granzyme A-like</fullName>
    </submittedName>
</protein>
<dbReference type="EMBL" id="AYCK01007194">
    <property type="status" value="NOT_ANNOTATED_CDS"/>
    <property type="molecule type" value="Genomic_DNA"/>
</dbReference>
<dbReference type="FunFam" id="2.40.10.10:FF:000120">
    <property type="entry name" value="Putative serine protease"/>
    <property type="match status" value="1"/>
</dbReference>
<dbReference type="Ensembl" id="ENSPFOT00000011831.1">
    <property type="protein sequence ID" value="ENSPFOP00000011814.1"/>
    <property type="gene ID" value="ENSPFOG00000011842.1"/>
</dbReference>
<evidence type="ECO:0000313" key="9">
    <source>
        <dbReference type="Ensembl" id="ENSPFOP00000011814.1"/>
    </source>
</evidence>
<evidence type="ECO:0000313" key="10">
    <source>
        <dbReference type="Proteomes" id="UP000028760"/>
    </source>
</evidence>
<dbReference type="InterPro" id="IPR018114">
    <property type="entry name" value="TRYPSIN_HIS"/>
</dbReference>
<dbReference type="InterPro" id="IPR001254">
    <property type="entry name" value="Trypsin_dom"/>
</dbReference>
<sequence length="251" mass="27258">MLGFVAFILGAVFLIAKSSHGSEIINGNEVKPHSLPFMALLESHELVCGGTLIDSKWVLTAAHCEGMSIAFLGVHSISSHTEGKYRQILRVARRFPHPHYNPYTYDNDVMLLKLEKAVKRTKWVKPLKLTKVVKDPEEGSVCMVAGWGSTEMNAAGSDVLMSVNVTVVGRKKCSSPAFYNHTITDNMICAGWNGNIQADSCQGDSGGPILCNGAVVGVTSFGDGCGLKNKPGVYAFLTKDHLDWIKKTMNQ</sequence>
<dbReference type="STRING" id="48698.ENSPFOP00000011814"/>
<keyword evidence="4 6" id="KW-0720">Serine protease</keyword>
<dbReference type="PROSITE" id="PS50240">
    <property type="entry name" value="TRYPSIN_DOM"/>
    <property type="match status" value="1"/>
</dbReference>
<evidence type="ECO:0000259" key="8">
    <source>
        <dbReference type="PROSITE" id="PS50240"/>
    </source>
</evidence>
<reference evidence="9" key="2">
    <citation type="submission" date="2025-08" db="UniProtKB">
        <authorList>
            <consortium name="Ensembl"/>
        </authorList>
    </citation>
    <scope>IDENTIFICATION</scope>
</reference>
<dbReference type="KEGG" id="pfor:103142037"/>
<dbReference type="MEROPS" id="S01.135"/>
<evidence type="ECO:0000256" key="5">
    <source>
        <dbReference type="ARBA" id="ARBA00023157"/>
    </source>
</evidence>
<feature type="chain" id="PRO_5001833848" evidence="7">
    <location>
        <begin position="22"/>
        <end position="251"/>
    </location>
</feature>
<evidence type="ECO:0000256" key="2">
    <source>
        <dbReference type="ARBA" id="ARBA00022729"/>
    </source>
</evidence>
<dbReference type="OMA" id="VGMSDIS"/>
<dbReference type="InterPro" id="IPR033116">
    <property type="entry name" value="TRYPSIN_SER"/>
</dbReference>
<evidence type="ECO:0000256" key="4">
    <source>
        <dbReference type="ARBA" id="ARBA00022825"/>
    </source>
</evidence>
<dbReference type="Gene3D" id="2.40.10.10">
    <property type="entry name" value="Trypsin-like serine proteases"/>
    <property type="match status" value="2"/>
</dbReference>
<dbReference type="PANTHER" id="PTHR24271">
    <property type="entry name" value="KALLIKREIN-RELATED"/>
    <property type="match status" value="1"/>
</dbReference>
<dbReference type="PROSITE" id="PS00135">
    <property type="entry name" value="TRYPSIN_SER"/>
    <property type="match status" value="1"/>
</dbReference>
<evidence type="ECO:0000256" key="1">
    <source>
        <dbReference type="ARBA" id="ARBA00022670"/>
    </source>
</evidence>
<keyword evidence="1 6" id="KW-0645">Protease</keyword>
<dbReference type="InterPro" id="IPR043504">
    <property type="entry name" value="Peptidase_S1_PA_chymotrypsin"/>
</dbReference>
<reference evidence="9" key="3">
    <citation type="submission" date="2025-09" db="UniProtKB">
        <authorList>
            <consortium name="Ensembl"/>
        </authorList>
    </citation>
    <scope>IDENTIFICATION</scope>
</reference>
<dbReference type="InterPro" id="IPR001314">
    <property type="entry name" value="Peptidase_S1A"/>
</dbReference>
<dbReference type="GO" id="GO:0004252">
    <property type="term" value="F:serine-type endopeptidase activity"/>
    <property type="evidence" value="ECO:0007669"/>
    <property type="project" value="InterPro"/>
</dbReference>
<dbReference type="AlphaFoldDB" id="A0A087Y1B1"/>
<evidence type="ECO:0000256" key="3">
    <source>
        <dbReference type="ARBA" id="ARBA00022801"/>
    </source>
</evidence>
<keyword evidence="10" id="KW-1185">Reference proteome</keyword>
<dbReference type="OrthoDB" id="6755574at2759"/>
<dbReference type="PANTHER" id="PTHR24271:SF52">
    <property type="entry name" value="GRANZYME K"/>
    <property type="match status" value="1"/>
</dbReference>
<dbReference type="eggNOG" id="KOG3627">
    <property type="taxonomic scope" value="Eukaryota"/>
</dbReference>
<proteinExistence type="predicted"/>
<dbReference type="Proteomes" id="UP000028760">
    <property type="component" value="Unassembled WGS sequence"/>
</dbReference>
<keyword evidence="2 7" id="KW-0732">Signal</keyword>
<feature type="signal peptide" evidence="7">
    <location>
        <begin position="1"/>
        <end position="21"/>
    </location>
</feature>
<dbReference type="SUPFAM" id="SSF50494">
    <property type="entry name" value="Trypsin-like serine proteases"/>
    <property type="match status" value="1"/>
</dbReference>
<feature type="domain" description="Peptidase S1" evidence="8">
    <location>
        <begin position="24"/>
        <end position="250"/>
    </location>
</feature>
<dbReference type="Pfam" id="PF00089">
    <property type="entry name" value="Trypsin"/>
    <property type="match status" value="1"/>
</dbReference>
<name>A0A087Y1B1_POEFO</name>
<dbReference type="GO" id="GO:0006508">
    <property type="term" value="P:proteolysis"/>
    <property type="evidence" value="ECO:0007669"/>
    <property type="project" value="UniProtKB-KW"/>
</dbReference>
<accession>A0A087Y1B1</accession>
<dbReference type="InterPro" id="IPR009003">
    <property type="entry name" value="Peptidase_S1_PA"/>
</dbReference>
<organism evidence="9 10">
    <name type="scientific">Poecilia formosa</name>
    <name type="common">Amazon molly</name>
    <name type="synonym">Limia formosa</name>
    <dbReference type="NCBI Taxonomy" id="48698"/>
    <lineage>
        <taxon>Eukaryota</taxon>
        <taxon>Metazoa</taxon>
        <taxon>Chordata</taxon>
        <taxon>Craniata</taxon>
        <taxon>Vertebrata</taxon>
        <taxon>Euteleostomi</taxon>
        <taxon>Actinopterygii</taxon>
        <taxon>Neopterygii</taxon>
        <taxon>Teleostei</taxon>
        <taxon>Neoteleostei</taxon>
        <taxon>Acanthomorphata</taxon>
        <taxon>Ovalentaria</taxon>
        <taxon>Atherinomorphae</taxon>
        <taxon>Cyprinodontiformes</taxon>
        <taxon>Poeciliidae</taxon>
        <taxon>Poeciliinae</taxon>
        <taxon>Poecilia</taxon>
    </lineage>
</organism>
<evidence type="ECO:0000256" key="6">
    <source>
        <dbReference type="RuleBase" id="RU363034"/>
    </source>
</evidence>
<keyword evidence="5" id="KW-1015">Disulfide bond</keyword>
<dbReference type="RefSeq" id="XP_007557956.1">
    <property type="nucleotide sequence ID" value="XM_007557894.2"/>
</dbReference>
<dbReference type="SMART" id="SM00020">
    <property type="entry name" value="Tryp_SPc"/>
    <property type="match status" value="1"/>
</dbReference>
<dbReference type="GeneTree" id="ENSGT00940000163484"/>
<evidence type="ECO:0000256" key="7">
    <source>
        <dbReference type="SAM" id="SignalP"/>
    </source>
</evidence>
<dbReference type="PROSITE" id="PS00134">
    <property type="entry name" value="TRYPSIN_HIS"/>
    <property type="match status" value="1"/>
</dbReference>
<dbReference type="CDD" id="cd00190">
    <property type="entry name" value="Tryp_SPc"/>
    <property type="match status" value="1"/>
</dbReference>
<keyword evidence="3 6" id="KW-0378">Hydrolase</keyword>
<dbReference type="GeneID" id="103142037"/>
<reference evidence="10" key="1">
    <citation type="submission" date="2013-10" db="EMBL/GenBank/DDBJ databases">
        <authorList>
            <person name="Schartl M."/>
            <person name="Warren W."/>
        </authorList>
    </citation>
    <scope>NUCLEOTIDE SEQUENCE [LARGE SCALE GENOMIC DNA]</scope>
    <source>
        <strain evidence="10">female</strain>
    </source>
</reference>
<dbReference type="PRINTS" id="PR00722">
    <property type="entry name" value="CHYMOTRYPSIN"/>
</dbReference>